<evidence type="ECO:0000256" key="2">
    <source>
        <dbReference type="ARBA" id="ARBA00022679"/>
    </source>
</evidence>
<evidence type="ECO:0000313" key="6">
    <source>
        <dbReference type="Proteomes" id="UP001447188"/>
    </source>
</evidence>
<dbReference type="Pfam" id="PF00132">
    <property type="entry name" value="Hexapep"/>
    <property type="match status" value="1"/>
</dbReference>
<dbReference type="PANTHER" id="PTHR23416">
    <property type="entry name" value="SIALIC ACID SYNTHASE-RELATED"/>
    <property type="match status" value="1"/>
</dbReference>
<evidence type="ECO:0000259" key="4">
    <source>
        <dbReference type="Pfam" id="PF12464"/>
    </source>
</evidence>
<dbReference type="SUPFAM" id="SSF51161">
    <property type="entry name" value="Trimeric LpxA-like enzymes"/>
    <property type="match status" value="1"/>
</dbReference>
<feature type="compositionally biased region" description="Basic and acidic residues" evidence="3">
    <location>
        <begin position="203"/>
        <end position="219"/>
    </location>
</feature>
<protein>
    <recommendedName>
        <fullName evidence="4">Maltose/galactoside acetyltransferase domain-containing protein</fullName>
    </recommendedName>
</protein>
<proteinExistence type="inferred from homology"/>
<gene>
    <name evidence="5" type="ORF">Q9L58_000920</name>
</gene>
<feature type="region of interest" description="Disordered" evidence="3">
    <location>
        <begin position="196"/>
        <end position="219"/>
    </location>
</feature>
<dbReference type="Gene3D" id="2.160.10.10">
    <property type="entry name" value="Hexapeptide repeat proteins"/>
    <property type="match status" value="1"/>
</dbReference>
<reference evidence="5 6" key="1">
    <citation type="submission" date="2024-02" db="EMBL/GenBank/DDBJ databases">
        <title>Discinaceae phylogenomics.</title>
        <authorList>
            <person name="Dirks A.C."/>
            <person name="James T.Y."/>
        </authorList>
    </citation>
    <scope>NUCLEOTIDE SEQUENCE [LARGE SCALE GENOMIC DNA]</scope>
    <source>
        <strain evidence="5 6">ACD0624</strain>
    </source>
</reference>
<evidence type="ECO:0000256" key="3">
    <source>
        <dbReference type="SAM" id="MobiDB-lite"/>
    </source>
</evidence>
<dbReference type="CDD" id="cd03357">
    <property type="entry name" value="LbH_MAT_GAT"/>
    <property type="match status" value="1"/>
</dbReference>
<name>A0ABR3GWL1_9PEZI</name>
<dbReference type="InterPro" id="IPR001451">
    <property type="entry name" value="Hexapep"/>
</dbReference>
<comment type="caution">
    <text evidence="5">The sequence shown here is derived from an EMBL/GenBank/DDBJ whole genome shotgun (WGS) entry which is preliminary data.</text>
</comment>
<feature type="domain" description="Maltose/galactoside acetyltransferase" evidence="4">
    <location>
        <begin position="1"/>
        <end position="49"/>
    </location>
</feature>
<keyword evidence="6" id="KW-1185">Reference proteome</keyword>
<dbReference type="Proteomes" id="UP001447188">
    <property type="component" value="Unassembled WGS sequence"/>
</dbReference>
<sequence>MGRGELYTSFIPELVAERARCSVACHAFNTASGLTQVERVNLLNQIIQKPLLEPNPSQEALVNLPWVEAPFRCDYGYNIELGEDVYINFGCTILDTCKVKIGSRTLFGPSVSLYAATHPLSAEMRNGTKGPEFGAPITIGEDCWICGNVIILAGVTIGNGSVVGAGSVVTKDVPPNCVVAGSPARIIKRLRVQGSDTLPLNGKPKDESKEKGRSASDVNKLLERMEKLELEMKSVSEELKKHL</sequence>
<evidence type="ECO:0000256" key="1">
    <source>
        <dbReference type="ARBA" id="ARBA00007274"/>
    </source>
</evidence>
<dbReference type="InterPro" id="IPR011004">
    <property type="entry name" value="Trimer_LpxA-like_sf"/>
</dbReference>
<accession>A0ABR3GWL1</accession>
<dbReference type="InterPro" id="IPR024688">
    <property type="entry name" value="Mac_dom"/>
</dbReference>
<keyword evidence="2" id="KW-0808">Transferase</keyword>
<dbReference type="InterPro" id="IPR051159">
    <property type="entry name" value="Hexapeptide_acetyltransf"/>
</dbReference>
<dbReference type="Pfam" id="PF12464">
    <property type="entry name" value="Mac"/>
    <property type="match status" value="1"/>
</dbReference>
<dbReference type="PANTHER" id="PTHR23416:SF54">
    <property type="entry name" value="ACETYLTRANSFERASE, CYSE_LACA_LPXA_NODL FAMILY (AFU_ORTHOLOGUE AFUA_2G08430)-RELATED"/>
    <property type="match status" value="1"/>
</dbReference>
<organism evidence="5 6">
    <name type="scientific">Discina gigas</name>
    <dbReference type="NCBI Taxonomy" id="1032678"/>
    <lineage>
        <taxon>Eukaryota</taxon>
        <taxon>Fungi</taxon>
        <taxon>Dikarya</taxon>
        <taxon>Ascomycota</taxon>
        <taxon>Pezizomycotina</taxon>
        <taxon>Pezizomycetes</taxon>
        <taxon>Pezizales</taxon>
        <taxon>Discinaceae</taxon>
        <taxon>Discina</taxon>
    </lineage>
</organism>
<comment type="similarity">
    <text evidence="1">Belongs to the transferase hexapeptide repeat family.</text>
</comment>
<dbReference type="EMBL" id="JBBBZM010000006">
    <property type="protein sequence ID" value="KAL0640092.1"/>
    <property type="molecule type" value="Genomic_DNA"/>
</dbReference>
<evidence type="ECO:0000313" key="5">
    <source>
        <dbReference type="EMBL" id="KAL0640092.1"/>
    </source>
</evidence>